<keyword evidence="2" id="KW-1185">Reference proteome</keyword>
<proteinExistence type="predicted"/>
<dbReference type="EMBL" id="CM039430">
    <property type="protein sequence ID" value="KAI4344856.1"/>
    <property type="molecule type" value="Genomic_DNA"/>
</dbReference>
<dbReference type="Proteomes" id="UP000828941">
    <property type="component" value="Chromosome 5"/>
</dbReference>
<name>A0ACB9P917_BAUVA</name>
<accession>A0ACB9P917</accession>
<organism evidence="1 2">
    <name type="scientific">Bauhinia variegata</name>
    <name type="common">Purple orchid tree</name>
    <name type="synonym">Phanera variegata</name>
    <dbReference type="NCBI Taxonomy" id="167791"/>
    <lineage>
        <taxon>Eukaryota</taxon>
        <taxon>Viridiplantae</taxon>
        <taxon>Streptophyta</taxon>
        <taxon>Embryophyta</taxon>
        <taxon>Tracheophyta</taxon>
        <taxon>Spermatophyta</taxon>
        <taxon>Magnoliopsida</taxon>
        <taxon>eudicotyledons</taxon>
        <taxon>Gunneridae</taxon>
        <taxon>Pentapetalae</taxon>
        <taxon>rosids</taxon>
        <taxon>fabids</taxon>
        <taxon>Fabales</taxon>
        <taxon>Fabaceae</taxon>
        <taxon>Cercidoideae</taxon>
        <taxon>Cercideae</taxon>
        <taxon>Bauhiniinae</taxon>
        <taxon>Bauhinia</taxon>
    </lineage>
</organism>
<reference evidence="1 2" key="1">
    <citation type="journal article" date="2022" name="DNA Res.">
        <title>Chromosomal-level genome assembly of the orchid tree Bauhinia variegata (Leguminosae; Cercidoideae) supports the allotetraploid origin hypothesis of Bauhinia.</title>
        <authorList>
            <person name="Zhong Y."/>
            <person name="Chen Y."/>
            <person name="Zheng D."/>
            <person name="Pang J."/>
            <person name="Liu Y."/>
            <person name="Luo S."/>
            <person name="Meng S."/>
            <person name="Qian L."/>
            <person name="Wei D."/>
            <person name="Dai S."/>
            <person name="Zhou R."/>
        </authorList>
    </citation>
    <scope>NUCLEOTIDE SEQUENCE [LARGE SCALE GENOMIC DNA]</scope>
    <source>
        <strain evidence="1">BV-YZ2020</strain>
    </source>
</reference>
<evidence type="ECO:0000313" key="2">
    <source>
        <dbReference type="Proteomes" id="UP000828941"/>
    </source>
</evidence>
<protein>
    <submittedName>
        <fullName evidence="1">Uncharacterized protein</fullName>
    </submittedName>
</protein>
<comment type="caution">
    <text evidence="1">The sequence shown here is derived from an EMBL/GenBank/DDBJ whole genome shotgun (WGS) entry which is preliminary data.</text>
</comment>
<evidence type="ECO:0000313" key="1">
    <source>
        <dbReference type="EMBL" id="KAI4344856.1"/>
    </source>
</evidence>
<gene>
    <name evidence="1" type="ORF">L6164_012043</name>
</gene>
<sequence length="239" mass="27743">MNSSKSTHGSSETQEKQPPTNSFPIEILDLSVDQNQNKSWKRWLHCFTIYSQQNLNRALWRTHLVNFLESTWARIFWIFLIILDLVFTILEISYTTLNCHLKHNKTIGEWFHWAGVGILIILSAKSMALLVGLGFSFFMHLGHVLDGAVVIAALLLEVFLERKGANLMIIVSLWRVLRVVESAFELRNEDIKFQLEGIVSQFEELKEENRRLLEEIEERNKKIEKLQEELHGLQQASLG</sequence>